<sequence>MAWGWTGAPGLAIREHARGRAVPRCGCPGSVTELLAWVGRNCLDCCLPLVRAPSSPQCGQRRRRVGAAGGAAVWSGCQLQLEVLEARECRDHGGPRWEKSAFFKPKNCTSLKSRRFNRSHQRRLLAYAGDLGPWGLPA</sequence>
<proteinExistence type="predicted"/>
<name>A0AAV7UAS4_PLEWA</name>
<reference evidence="1" key="1">
    <citation type="journal article" date="2022" name="bioRxiv">
        <title>Sequencing and chromosome-scale assembly of the giantPleurodeles waltlgenome.</title>
        <authorList>
            <person name="Brown T."/>
            <person name="Elewa A."/>
            <person name="Iarovenko S."/>
            <person name="Subramanian E."/>
            <person name="Araus A.J."/>
            <person name="Petzold A."/>
            <person name="Susuki M."/>
            <person name="Suzuki K.-i.T."/>
            <person name="Hayashi T."/>
            <person name="Toyoda A."/>
            <person name="Oliveira C."/>
            <person name="Osipova E."/>
            <person name="Leigh N.D."/>
            <person name="Simon A."/>
            <person name="Yun M.H."/>
        </authorList>
    </citation>
    <scope>NUCLEOTIDE SEQUENCE</scope>
    <source>
        <strain evidence="1">20211129_DDA</strain>
        <tissue evidence="1">Liver</tissue>
    </source>
</reference>
<dbReference type="Proteomes" id="UP001066276">
    <property type="component" value="Chromosome 3_1"/>
</dbReference>
<keyword evidence="2" id="KW-1185">Reference proteome</keyword>
<dbReference type="AlphaFoldDB" id="A0AAV7UAS4"/>
<organism evidence="1 2">
    <name type="scientific">Pleurodeles waltl</name>
    <name type="common">Iberian ribbed newt</name>
    <dbReference type="NCBI Taxonomy" id="8319"/>
    <lineage>
        <taxon>Eukaryota</taxon>
        <taxon>Metazoa</taxon>
        <taxon>Chordata</taxon>
        <taxon>Craniata</taxon>
        <taxon>Vertebrata</taxon>
        <taxon>Euteleostomi</taxon>
        <taxon>Amphibia</taxon>
        <taxon>Batrachia</taxon>
        <taxon>Caudata</taxon>
        <taxon>Salamandroidea</taxon>
        <taxon>Salamandridae</taxon>
        <taxon>Pleurodelinae</taxon>
        <taxon>Pleurodeles</taxon>
    </lineage>
</organism>
<dbReference type="EMBL" id="JANPWB010000005">
    <property type="protein sequence ID" value="KAJ1186025.1"/>
    <property type="molecule type" value="Genomic_DNA"/>
</dbReference>
<gene>
    <name evidence="1" type="ORF">NDU88_002810</name>
</gene>
<evidence type="ECO:0000313" key="2">
    <source>
        <dbReference type="Proteomes" id="UP001066276"/>
    </source>
</evidence>
<evidence type="ECO:0000313" key="1">
    <source>
        <dbReference type="EMBL" id="KAJ1186025.1"/>
    </source>
</evidence>
<comment type="caution">
    <text evidence="1">The sequence shown here is derived from an EMBL/GenBank/DDBJ whole genome shotgun (WGS) entry which is preliminary data.</text>
</comment>
<accession>A0AAV7UAS4</accession>
<protein>
    <submittedName>
        <fullName evidence="1">Uncharacterized protein</fullName>
    </submittedName>
</protein>